<evidence type="ECO:0000313" key="2">
    <source>
        <dbReference type="Proteomes" id="UP000549617"/>
    </source>
</evidence>
<protein>
    <submittedName>
        <fullName evidence="1">Uncharacterized protein</fullName>
    </submittedName>
</protein>
<organism evidence="1 2">
    <name type="scientific">Sphingobium boeckii</name>
    <dbReference type="NCBI Taxonomy" id="1082345"/>
    <lineage>
        <taxon>Bacteria</taxon>
        <taxon>Pseudomonadati</taxon>
        <taxon>Pseudomonadota</taxon>
        <taxon>Alphaproteobacteria</taxon>
        <taxon>Sphingomonadales</taxon>
        <taxon>Sphingomonadaceae</taxon>
        <taxon>Sphingobium</taxon>
    </lineage>
</organism>
<dbReference type="SUPFAM" id="SSF54593">
    <property type="entry name" value="Glyoxalase/Bleomycin resistance protein/Dihydroxybiphenyl dioxygenase"/>
    <property type="match status" value="1"/>
</dbReference>
<dbReference type="AlphaFoldDB" id="A0A7W9EDD0"/>
<gene>
    <name evidence="1" type="ORF">FHS49_000983</name>
</gene>
<dbReference type="EMBL" id="JACIJC010000001">
    <property type="protein sequence ID" value="MBB5684992.1"/>
    <property type="molecule type" value="Genomic_DNA"/>
</dbReference>
<accession>A0A7W9EDD0</accession>
<name>A0A7W9EDD0_9SPHN</name>
<dbReference type="RefSeq" id="WP_184015777.1">
    <property type="nucleotide sequence ID" value="NZ_JACIJC010000001.1"/>
</dbReference>
<reference evidence="1 2" key="1">
    <citation type="submission" date="2020-08" db="EMBL/GenBank/DDBJ databases">
        <title>Genomic Encyclopedia of Type Strains, Phase IV (KMG-IV): sequencing the most valuable type-strain genomes for metagenomic binning, comparative biology and taxonomic classification.</title>
        <authorList>
            <person name="Goeker M."/>
        </authorList>
    </citation>
    <scope>NUCLEOTIDE SEQUENCE [LARGE SCALE GENOMIC DNA]</scope>
    <source>
        <strain evidence="1 2">DSM 25079</strain>
    </source>
</reference>
<comment type="caution">
    <text evidence="1">The sequence shown here is derived from an EMBL/GenBank/DDBJ whole genome shotgun (WGS) entry which is preliminary data.</text>
</comment>
<keyword evidence="2" id="KW-1185">Reference proteome</keyword>
<dbReference type="InterPro" id="IPR006311">
    <property type="entry name" value="TAT_signal"/>
</dbReference>
<dbReference type="Gene3D" id="3.10.180.10">
    <property type="entry name" value="2,3-Dihydroxybiphenyl 1,2-Dioxygenase, domain 1"/>
    <property type="match status" value="1"/>
</dbReference>
<dbReference type="PROSITE" id="PS51318">
    <property type="entry name" value="TAT"/>
    <property type="match status" value="1"/>
</dbReference>
<sequence>MRRDDAPHTLLQTSDGHMMKASINDTVDTAGFGQTRRRVLWGAAGLAAAIASGATNALGQPLVEVPPALLRIKIVTIGASNPGAIADLYAKWLDYRLRESGLVSHELAISWGAPGSAGRPFFLLSSVGYADVFVRIVGIDPVPSFKRSTTAGWNGFEFMVDSDNAMYALLQGSPFRPINAPHPPVKAYPSVFSMDVSGPAEEMLFLTCETGDRSKSYLPAPGGRVGRPHLVWVSGPNILQLRDWYAKAFGLMKTDVLQRPVPGSTTGATMPNTLLLANERANFIQFEENPLQLVPRPHGNGQLPPGNAMTSFAVANLDLLKVQFLTPPIALYGKARAATVLDLNGNRVELIEDAAK</sequence>
<evidence type="ECO:0000313" key="1">
    <source>
        <dbReference type="EMBL" id="MBB5684992.1"/>
    </source>
</evidence>
<dbReference type="Proteomes" id="UP000549617">
    <property type="component" value="Unassembled WGS sequence"/>
</dbReference>
<dbReference type="InterPro" id="IPR029068">
    <property type="entry name" value="Glyas_Bleomycin-R_OHBP_Dase"/>
</dbReference>
<proteinExistence type="predicted"/>
<dbReference type="CDD" id="cd06587">
    <property type="entry name" value="VOC"/>
    <property type="match status" value="1"/>
</dbReference>